<dbReference type="PANTHER" id="PTHR12526:SF630">
    <property type="entry name" value="GLYCOSYLTRANSFERASE"/>
    <property type="match status" value="1"/>
</dbReference>
<feature type="domain" description="Glycosyl transferase family 1" evidence="1">
    <location>
        <begin position="178"/>
        <end position="331"/>
    </location>
</feature>
<feature type="domain" description="Glycosyltransferase subfamily 4-like N-terminal" evidence="2">
    <location>
        <begin position="14"/>
        <end position="163"/>
    </location>
</feature>
<dbReference type="AlphaFoldDB" id="X0U506"/>
<proteinExistence type="predicted"/>
<name>X0U506_9ZZZZ</name>
<sequence>MKKIMLIVPSFTKGGVERVVNTLSKGLKKYYDVYVVIYHKPIEYEVEVSLVNLETPTGSFGRKIKNIFYRVIKLKKLIKEISPDFIVSFMGNLHPILTLKPVIVSIHSNPDFFPLHRKILLKTVYKFPNVKKIITCSSGLEKNLISSYRLKNTKIIYNPIDLNLIDQKLLALKPFEFDYILSVGKLNRQRGHDILIKSFAKSSLKNKVKLVILGEGKERKNLEKLINDLKIKNKVLLPGNVENPFVYMKYTQFFIHSSRCEGLSMVLLEALACNAPVIATNCCEISPYEIMENEVNSLLVPSEDVELLKDAMERLYHDRELYMKLKSNARKSVERFDVKNIVKDWIDLFEKEYRL</sequence>
<dbReference type="InterPro" id="IPR001296">
    <property type="entry name" value="Glyco_trans_1"/>
</dbReference>
<gene>
    <name evidence="3" type="ORF">S01H1_09389</name>
</gene>
<evidence type="ECO:0000313" key="3">
    <source>
        <dbReference type="EMBL" id="GAF83560.1"/>
    </source>
</evidence>
<evidence type="ECO:0000259" key="1">
    <source>
        <dbReference type="Pfam" id="PF00534"/>
    </source>
</evidence>
<dbReference type="Pfam" id="PF13439">
    <property type="entry name" value="Glyco_transf_4"/>
    <property type="match status" value="1"/>
</dbReference>
<comment type="caution">
    <text evidence="3">The sequence shown here is derived from an EMBL/GenBank/DDBJ whole genome shotgun (WGS) entry which is preliminary data.</text>
</comment>
<dbReference type="SUPFAM" id="SSF53756">
    <property type="entry name" value="UDP-Glycosyltransferase/glycogen phosphorylase"/>
    <property type="match status" value="1"/>
</dbReference>
<reference evidence="3" key="1">
    <citation type="journal article" date="2014" name="Front. Microbiol.">
        <title>High frequency of phylogenetically diverse reductive dehalogenase-homologous genes in deep subseafloor sedimentary metagenomes.</title>
        <authorList>
            <person name="Kawai M."/>
            <person name="Futagami T."/>
            <person name="Toyoda A."/>
            <person name="Takaki Y."/>
            <person name="Nishi S."/>
            <person name="Hori S."/>
            <person name="Arai W."/>
            <person name="Tsubouchi T."/>
            <person name="Morono Y."/>
            <person name="Uchiyama I."/>
            <person name="Ito T."/>
            <person name="Fujiyama A."/>
            <person name="Inagaki F."/>
            <person name="Takami H."/>
        </authorList>
    </citation>
    <scope>NUCLEOTIDE SEQUENCE</scope>
    <source>
        <strain evidence="3">Expedition CK06-06</strain>
    </source>
</reference>
<protein>
    <recommendedName>
        <fullName evidence="4">Glycosyl transferase family 1 domain-containing protein</fullName>
    </recommendedName>
</protein>
<dbReference type="GO" id="GO:0016757">
    <property type="term" value="F:glycosyltransferase activity"/>
    <property type="evidence" value="ECO:0007669"/>
    <property type="project" value="InterPro"/>
</dbReference>
<accession>X0U506</accession>
<evidence type="ECO:0008006" key="4">
    <source>
        <dbReference type="Google" id="ProtNLM"/>
    </source>
</evidence>
<evidence type="ECO:0000259" key="2">
    <source>
        <dbReference type="Pfam" id="PF13439"/>
    </source>
</evidence>
<dbReference type="PANTHER" id="PTHR12526">
    <property type="entry name" value="GLYCOSYLTRANSFERASE"/>
    <property type="match status" value="1"/>
</dbReference>
<dbReference type="EMBL" id="BARS01004801">
    <property type="protein sequence ID" value="GAF83560.1"/>
    <property type="molecule type" value="Genomic_DNA"/>
</dbReference>
<dbReference type="Pfam" id="PF00534">
    <property type="entry name" value="Glycos_transf_1"/>
    <property type="match status" value="1"/>
</dbReference>
<dbReference type="Gene3D" id="3.40.50.2000">
    <property type="entry name" value="Glycogen Phosphorylase B"/>
    <property type="match status" value="2"/>
</dbReference>
<organism evidence="3">
    <name type="scientific">marine sediment metagenome</name>
    <dbReference type="NCBI Taxonomy" id="412755"/>
    <lineage>
        <taxon>unclassified sequences</taxon>
        <taxon>metagenomes</taxon>
        <taxon>ecological metagenomes</taxon>
    </lineage>
</organism>
<dbReference type="InterPro" id="IPR028098">
    <property type="entry name" value="Glyco_trans_4-like_N"/>
</dbReference>